<feature type="transmembrane region" description="Helical" evidence="1">
    <location>
        <begin position="7"/>
        <end position="23"/>
    </location>
</feature>
<dbReference type="OrthoDB" id="1467004at2"/>
<dbReference type="EMBL" id="CP000383">
    <property type="protein sequence ID" value="ABG60246.1"/>
    <property type="molecule type" value="Genomic_DNA"/>
</dbReference>
<feature type="transmembrane region" description="Helical" evidence="1">
    <location>
        <begin position="231"/>
        <end position="255"/>
    </location>
</feature>
<keyword evidence="3" id="KW-1185">Reference proteome</keyword>
<feature type="transmembrane region" description="Helical" evidence="1">
    <location>
        <begin position="271"/>
        <end position="290"/>
    </location>
</feature>
<keyword evidence="1" id="KW-0812">Transmembrane</keyword>
<evidence type="ECO:0008006" key="4">
    <source>
        <dbReference type="Google" id="ProtNLM"/>
    </source>
</evidence>
<keyword evidence="1" id="KW-0472">Membrane</keyword>
<evidence type="ECO:0000313" key="2">
    <source>
        <dbReference type="EMBL" id="ABG60246.1"/>
    </source>
</evidence>
<feature type="transmembrane region" description="Helical" evidence="1">
    <location>
        <begin position="179"/>
        <end position="196"/>
    </location>
</feature>
<sequence>MRYNSILFLIAASIIAMIFWILVDNTYDAGDSITHYAIAHYSWRHPYLLFDNWGKPVFTILSSPFAQFGWKGITFFNSCTGILACWLIAEIIHKLKWRVSPYAALLLFFIPNYPLALNSGLTEPLYALLLTLTVYYSVVGKYMLSAIAISFLPFVRSEGFISIMVVAVFFIASSKWKEILYMLTGTLCISVAGMFVHDKNILWVFSTNPYAVSQPVDTYGAGAWSDYFSKLYYMTGIPFTALFWIASIVLTIILIKKIGSSLKTAIVSTEYLLLGLFFSFFLAHVVFWKFGLFNSFGMSRVLISIVPIGLLMVCYLFDWLLVYSDKNILTAGICAFVCVLFPFLNNKSAWNFSKEFKEDAEIAEIKKISSDIRIDTFQTDRIYYTSTPLMVLLKCDIYDTCKYKLINKFKKDIKPGYSYIVVKDQWSMKMESTIMNEDLIFAGVKKIYSRQLSETNSVDIYSSDQNAAVYRTGK</sequence>
<feature type="transmembrane region" description="Helical" evidence="1">
    <location>
        <begin position="68"/>
        <end position="89"/>
    </location>
</feature>
<organism evidence="2 3">
    <name type="scientific">Cytophaga hutchinsonii (strain ATCC 33406 / DSM 1761 / CIP 103989 / NBRC 15051 / NCIMB 9469 / D465)</name>
    <dbReference type="NCBI Taxonomy" id="269798"/>
    <lineage>
        <taxon>Bacteria</taxon>
        <taxon>Pseudomonadati</taxon>
        <taxon>Bacteroidota</taxon>
        <taxon>Cytophagia</taxon>
        <taxon>Cytophagales</taxon>
        <taxon>Cytophagaceae</taxon>
        <taxon>Cytophaga</taxon>
    </lineage>
</organism>
<dbReference type="AlphaFoldDB" id="A0A6N4SV11"/>
<name>A0A6N4SV11_CYTH3</name>
<evidence type="ECO:0000256" key="1">
    <source>
        <dbReference type="SAM" id="Phobius"/>
    </source>
</evidence>
<reference evidence="2 3" key="1">
    <citation type="journal article" date="2007" name="Appl. Environ. Microbiol.">
        <title>Genome sequence of the cellulolytic gliding bacterium Cytophaga hutchinsonii.</title>
        <authorList>
            <person name="Xie G."/>
            <person name="Bruce D.C."/>
            <person name="Challacombe J.F."/>
            <person name="Chertkov O."/>
            <person name="Detter J.C."/>
            <person name="Gilna P."/>
            <person name="Han C.S."/>
            <person name="Lucas S."/>
            <person name="Misra M."/>
            <person name="Myers G.L."/>
            <person name="Richardson P."/>
            <person name="Tapia R."/>
            <person name="Thayer N."/>
            <person name="Thompson L.S."/>
            <person name="Brettin T.S."/>
            <person name="Henrissat B."/>
            <person name="Wilson D.B."/>
            <person name="McBride M.J."/>
        </authorList>
    </citation>
    <scope>NUCLEOTIDE SEQUENCE [LARGE SCALE GENOMIC DNA]</scope>
    <source>
        <strain evidence="3">ATCC 33406 / DSM 1761 / CIP 103989 / NBRC 15051 / NCIMB 9469 / D465</strain>
    </source>
</reference>
<accession>A0A6N4SV11</accession>
<evidence type="ECO:0000313" key="3">
    <source>
        <dbReference type="Proteomes" id="UP000001822"/>
    </source>
</evidence>
<dbReference type="Proteomes" id="UP000001822">
    <property type="component" value="Chromosome"/>
</dbReference>
<dbReference type="RefSeq" id="WP_011586356.1">
    <property type="nucleotide sequence ID" value="NC_008255.1"/>
</dbReference>
<dbReference type="KEGG" id="chu:CHU_3005"/>
<proteinExistence type="predicted"/>
<feature type="transmembrane region" description="Helical" evidence="1">
    <location>
        <begin position="328"/>
        <end position="344"/>
    </location>
</feature>
<keyword evidence="1" id="KW-1133">Transmembrane helix</keyword>
<feature type="transmembrane region" description="Helical" evidence="1">
    <location>
        <begin position="101"/>
        <end position="119"/>
    </location>
</feature>
<gene>
    <name evidence="2" type="ordered locus">CHU_3005</name>
</gene>
<protein>
    <recommendedName>
        <fullName evidence="4">Glycosyltransferase RgtA/B/C/D-like domain-containing protein</fullName>
    </recommendedName>
</protein>
<feature type="transmembrane region" description="Helical" evidence="1">
    <location>
        <begin position="302"/>
        <end position="322"/>
    </location>
</feature>
<feature type="transmembrane region" description="Helical" evidence="1">
    <location>
        <begin position="125"/>
        <end position="144"/>
    </location>
</feature>